<evidence type="ECO:0000313" key="3">
    <source>
        <dbReference type="Proteomes" id="UP001152622"/>
    </source>
</evidence>
<evidence type="ECO:0000256" key="1">
    <source>
        <dbReference type="SAM" id="MobiDB-lite"/>
    </source>
</evidence>
<name>A0A9Q1EBH3_SYNKA</name>
<reference evidence="2" key="1">
    <citation type="journal article" date="2023" name="Science">
        <title>Genome structures resolve the early diversification of teleost fishes.</title>
        <authorList>
            <person name="Parey E."/>
            <person name="Louis A."/>
            <person name="Montfort J."/>
            <person name="Bouchez O."/>
            <person name="Roques C."/>
            <person name="Iampietro C."/>
            <person name="Lluch J."/>
            <person name="Castinel A."/>
            <person name="Donnadieu C."/>
            <person name="Desvignes T."/>
            <person name="Floi Bucao C."/>
            <person name="Jouanno E."/>
            <person name="Wen M."/>
            <person name="Mejri S."/>
            <person name="Dirks R."/>
            <person name="Jansen H."/>
            <person name="Henkel C."/>
            <person name="Chen W.J."/>
            <person name="Zahm M."/>
            <person name="Cabau C."/>
            <person name="Klopp C."/>
            <person name="Thompson A.W."/>
            <person name="Robinson-Rechavi M."/>
            <person name="Braasch I."/>
            <person name="Lecointre G."/>
            <person name="Bobe J."/>
            <person name="Postlethwait J.H."/>
            <person name="Berthelot C."/>
            <person name="Roest Crollius H."/>
            <person name="Guiguen Y."/>
        </authorList>
    </citation>
    <scope>NUCLEOTIDE SEQUENCE</scope>
    <source>
        <strain evidence="2">WJC10195</strain>
    </source>
</reference>
<evidence type="ECO:0000313" key="2">
    <source>
        <dbReference type="EMBL" id="KAJ8335727.1"/>
    </source>
</evidence>
<comment type="caution">
    <text evidence="2">The sequence shown here is derived from an EMBL/GenBank/DDBJ whole genome shotgun (WGS) entry which is preliminary data.</text>
</comment>
<protein>
    <submittedName>
        <fullName evidence="2">Uncharacterized protein</fullName>
    </submittedName>
</protein>
<gene>
    <name evidence="2" type="ORF">SKAU_G00390690</name>
</gene>
<feature type="region of interest" description="Disordered" evidence="1">
    <location>
        <begin position="62"/>
        <end position="102"/>
    </location>
</feature>
<dbReference type="Proteomes" id="UP001152622">
    <property type="component" value="Chromosome 20"/>
</dbReference>
<sequence>MKDNNIIGARCCKRRHRKKTCDLDMDMKCPVGDDERICKTGSAKRPPRGLMGQERGVAVSRERVDSAPIHGTPAPLALRHRSSSSVSPAQEGPRPSARHGTVKAATLHRHASSAAAALTPRAAVRRAVFICIRTAYRPAAAVEGVSQWSSFCAPLPRACPESERILGRRLTKVRSENVGSGSRSENRD</sequence>
<proteinExistence type="predicted"/>
<dbReference type="EMBL" id="JAINUF010000020">
    <property type="protein sequence ID" value="KAJ8335727.1"/>
    <property type="molecule type" value="Genomic_DNA"/>
</dbReference>
<accession>A0A9Q1EBH3</accession>
<dbReference type="AlphaFoldDB" id="A0A9Q1EBH3"/>
<keyword evidence="3" id="KW-1185">Reference proteome</keyword>
<organism evidence="2 3">
    <name type="scientific">Synaphobranchus kaupii</name>
    <name type="common">Kaup's arrowtooth eel</name>
    <dbReference type="NCBI Taxonomy" id="118154"/>
    <lineage>
        <taxon>Eukaryota</taxon>
        <taxon>Metazoa</taxon>
        <taxon>Chordata</taxon>
        <taxon>Craniata</taxon>
        <taxon>Vertebrata</taxon>
        <taxon>Euteleostomi</taxon>
        <taxon>Actinopterygii</taxon>
        <taxon>Neopterygii</taxon>
        <taxon>Teleostei</taxon>
        <taxon>Anguilliformes</taxon>
        <taxon>Synaphobranchidae</taxon>
        <taxon>Synaphobranchus</taxon>
    </lineage>
</organism>